<accession>A0A3S5A2S6</accession>
<feature type="region of interest" description="Disordered" evidence="1">
    <location>
        <begin position="1"/>
        <end position="196"/>
    </location>
</feature>
<gene>
    <name evidence="2" type="ORF">PXEA_LOCUS19642</name>
</gene>
<protein>
    <submittedName>
        <fullName evidence="2">Uncharacterized protein</fullName>
    </submittedName>
</protein>
<dbReference type="Proteomes" id="UP000784294">
    <property type="component" value="Unassembled WGS sequence"/>
</dbReference>
<feature type="compositionally biased region" description="Basic and acidic residues" evidence="1">
    <location>
        <begin position="57"/>
        <end position="87"/>
    </location>
</feature>
<evidence type="ECO:0000313" key="3">
    <source>
        <dbReference type="Proteomes" id="UP000784294"/>
    </source>
</evidence>
<evidence type="ECO:0000313" key="2">
    <source>
        <dbReference type="EMBL" id="VEL26202.1"/>
    </source>
</evidence>
<organism evidence="2 3">
    <name type="scientific">Protopolystoma xenopodis</name>
    <dbReference type="NCBI Taxonomy" id="117903"/>
    <lineage>
        <taxon>Eukaryota</taxon>
        <taxon>Metazoa</taxon>
        <taxon>Spiralia</taxon>
        <taxon>Lophotrochozoa</taxon>
        <taxon>Platyhelminthes</taxon>
        <taxon>Monogenea</taxon>
        <taxon>Polyopisthocotylea</taxon>
        <taxon>Polystomatidea</taxon>
        <taxon>Polystomatidae</taxon>
        <taxon>Protopolystoma</taxon>
    </lineage>
</organism>
<dbReference type="AlphaFoldDB" id="A0A3S5A2S6"/>
<dbReference type="EMBL" id="CAAALY010078742">
    <property type="protein sequence ID" value="VEL26202.1"/>
    <property type="molecule type" value="Genomic_DNA"/>
</dbReference>
<reference evidence="2" key="1">
    <citation type="submission" date="2018-11" db="EMBL/GenBank/DDBJ databases">
        <authorList>
            <consortium name="Pathogen Informatics"/>
        </authorList>
    </citation>
    <scope>NUCLEOTIDE SEQUENCE</scope>
</reference>
<evidence type="ECO:0000256" key="1">
    <source>
        <dbReference type="SAM" id="MobiDB-lite"/>
    </source>
</evidence>
<feature type="compositionally biased region" description="Polar residues" evidence="1">
    <location>
        <begin position="23"/>
        <end position="36"/>
    </location>
</feature>
<keyword evidence="3" id="KW-1185">Reference proteome</keyword>
<sequence length="229" mass="24780">MQARKKSPQQSRSPNRLIGAEWNPTTCQSIEASNSPLHARLGLSSQPEVVSKPSVPKRREGEAKEQEKQEQETEKEKVKEEEGRKGEEEEVETEAGYEKQSSGSEKEPEGPGDAENWKTLVPTTGHRTDIPVPPIGHLPTYRPSQIGSPGHAGLDIKATSSKGSRSAKLSDARLPTSDSSPFLATLGSRKPTRLPGEPIGPVGYLAETCTQSLVFEAPPGRVIGSVRQE</sequence>
<comment type="caution">
    <text evidence="2">The sequence shown here is derived from an EMBL/GenBank/DDBJ whole genome shotgun (WGS) entry which is preliminary data.</text>
</comment>
<proteinExistence type="predicted"/>
<name>A0A3S5A2S6_9PLAT</name>